<proteinExistence type="predicted"/>
<dbReference type="Proteomes" id="UP001207687">
    <property type="component" value="Unassembled WGS sequence"/>
</dbReference>
<evidence type="ECO:0000313" key="3">
    <source>
        <dbReference type="Proteomes" id="UP001152598"/>
    </source>
</evidence>
<dbReference type="PANTHER" id="PTHR23416">
    <property type="entry name" value="SIALIC ACID SYNTHASE-RELATED"/>
    <property type="match status" value="1"/>
</dbReference>
<dbReference type="InterPro" id="IPR011004">
    <property type="entry name" value="Trimer_LpxA-like_sf"/>
</dbReference>
<dbReference type="InterPro" id="IPR001451">
    <property type="entry name" value="Hexapep"/>
</dbReference>
<dbReference type="Proteomes" id="UP001152598">
    <property type="component" value="Unassembled WGS sequence"/>
</dbReference>
<gene>
    <name evidence="1" type="ORF">M2256_002153</name>
    <name evidence="2" type="ORF">OGZ50_01480</name>
</gene>
<comment type="caution">
    <text evidence="2">The sequence shown here is derived from an EMBL/GenBank/DDBJ whole genome shotgun (WGS) entry which is preliminary data.</text>
</comment>
<dbReference type="EMBL" id="JAOQNN010000002">
    <property type="protein sequence ID" value="MCW2281631.1"/>
    <property type="molecule type" value="Genomic_DNA"/>
</dbReference>
<dbReference type="Pfam" id="PF00132">
    <property type="entry name" value="Hexapep"/>
    <property type="match status" value="1"/>
</dbReference>
<organism evidence="2 3">
    <name type="scientific">Lactococcus lactis</name>
    <dbReference type="NCBI Taxonomy" id="1358"/>
    <lineage>
        <taxon>Bacteria</taxon>
        <taxon>Bacillati</taxon>
        <taxon>Bacillota</taxon>
        <taxon>Bacilli</taxon>
        <taxon>Lactobacillales</taxon>
        <taxon>Streptococcaceae</taxon>
        <taxon>Lactococcus</taxon>
    </lineage>
</organism>
<dbReference type="EMBL" id="JAOWLV010000001">
    <property type="protein sequence ID" value="MDG4975413.1"/>
    <property type="molecule type" value="Genomic_DNA"/>
</dbReference>
<dbReference type="Gene3D" id="2.160.10.10">
    <property type="entry name" value="Hexapeptide repeat proteins"/>
    <property type="match status" value="1"/>
</dbReference>
<evidence type="ECO:0000313" key="1">
    <source>
        <dbReference type="EMBL" id="MCW2281631.1"/>
    </source>
</evidence>
<reference evidence="1" key="3">
    <citation type="submission" date="2023-08" db="EMBL/GenBank/DDBJ databases">
        <title>Genomic analyses of the natural microbiome of Caenorhabditis elegans.</title>
        <authorList>
            <person name="Samuel B."/>
        </authorList>
    </citation>
    <scope>NUCLEOTIDE SEQUENCE</scope>
    <source>
        <strain evidence="1">BIGb0220</strain>
    </source>
</reference>
<dbReference type="RefSeq" id="WP_201247991.1">
    <property type="nucleotide sequence ID" value="NZ_CP098790.1"/>
</dbReference>
<protein>
    <submittedName>
        <fullName evidence="1">Acetyltransferase-like isoleucine patch superfamily enzyme</fullName>
    </submittedName>
</protein>
<sequence>MVLLNNIELIESENFSFEKSEGIIKFSNLSMEESIMGSWVKLKLPEKFRKGETYFLKIGTFALNPSRLLAGVSDMNGSERKFYSRDVPVGLGKQGYSVKAEEDYDFLNIFFEDELLINELTIRLMMKKVANNHIYQVTNGLTTEIKSYPGLVIKFLGQGSNVFIDEGSKFKNTYININDFSKVEIEKTDEEGINNTLINFGTLSSNNELLIKKGCSIGGSNFVIGNEHHLSVRVGEDNLWSTGIVIRASDGHQIFDNVTGKMINRAKKIEIGNNVWIGANATVLKGSMIQDNSIVGTSAVIAKIFSEKNIVIAGNPGKVVKRDISWLRDQII</sequence>
<reference evidence="2" key="1">
    <citation type="submission" date="2022-10" db="EMBL/GenBank/DDBJ databases">
        <authorList>
            <person name="Turner M.S."/>
            <person name="Huang W."/>
        </authorList>
    </citation>
    <scope>NUCLEOTIDE SEQUENCE</scope>
    <source>
        <strain evidence="2">54</strain>
    </source>
</reference>
<evidence type="ECO:0000313" key="2">
    <source>
        <dbReference type="EMBL" id="MDG4975413.1"/>
    </source>
</evidence>
<dbReference type="SUPFAM" id="SSF51161">
    <property type="entry name" value="Trimeric LpxA-like enzymes"/>
    <property type="match status" value="1"/>
</dbReference>
<dbReference type="InterPro" id="IPR051159">
    <property type="entry name" value="Hexapeptide_acetyltransf"/>
</dbReference>
<accession>A0AAP3YZD7</accession>
<name>A0AAP3YZD7_9LACT</name>
<dbReference type="AlphaFoldDB" id="A0AAP3YZD7"/>
<reference evidence="2" key="2">
    <citation type="journal article" date="2023" name="Food Microbiol.">
        <title>Evaluation of the fermentation potential of lactic acid bacteria isolated from herbs, fruits and vegetables as starter cultures in nut-based milk alternatives.</title>
        <authorList>
            <person name="Huang W."/>
            <person name="Dong A."/>
            <person name="Pham H.T."/>
            <person name="Zhou C."/>
            <person name="Huo Z."/>
            <person name="Watjen A.P."/>
            <person name="Prakash S."/>
            <person name="Bang-Berthelsen C.H."/>
            <person name="Turner M.S."/>
        </authorList>
    </citation>
    <scope>NUCLEOTIDE SEQUENCE</scope>
    <source>
        <strain evidence="2">54</strain>
    </source>
</reference>